<keyword evidence="2" id="KW-0418">Kinase</keyword>
<evidence type="ECO:0000259" key="1">
    <source>
        <dbReference type="Pfam" id="PF01636"/>
    </source>
</evidence>
<reference evidence="2 3" key="1">
    <citation type="submission" date="2020-07" db="EMBL/GenBank/DDBJ databases">
        <title>Sequencing the genomes of 1000 actinobacteria strains.</title>
        <authorList>
            <person name="Klenk H.-P."/>
        </authorList>
    </citation>
    <scope>NUCLEOTIDE SEQUENCE [LARGE SCALE GENOMIC DNA]</scope>
    <source>
        <strain evidence="2 3">DSM 44749</strain>
    </source>
</reference>
<dbReference type="RefSeq" id="WP_179762118.1">
    <property type="nucleotide sequence ID" value="NZ_BAAAJZ010000006.1"/>
</dbReference>
<dbReference type="GeneID" id="98054137"/>
<dbReference type="InterPro" id="IPR041726">
    <property type="entry name" value="ACAD10_11_N"/>
</dbReference>
<dbReference type="InterPro" id="IPR011009">
    <property type="entry name" value="Kinase-like_dom_sf"/>
</dbReference>
<dbReference type="GO" id="GO:0016301">
    <property type="term" value="F:kinase activity"/>
    <property type="evidence" value="ECO:0007669"/>
    <property type="project" value="UniProtKB-KW"/>
</dbReference>
<keyword evidence="3" id="KW-1185">Reference proteome</keyword>
<dbReference type="Proteomes" id="UP000549695">
    <property type="component" value="Unassembled WGS sequence"/>
</dbReference>
<organism evidence="2 3">
    <name type="scientific">Pseudonocardia alni</name>
    <name type="common">Amycolata alni</name>
    <dbReference type="NCBI Taxonomy" id="33907"/>
    <lineage>
        <taxon>Bacteria</taxon>
        <taxon>Bacillati</taxon>
        <taxon>Actinomycetota</taxon>
        <taxon>Actinomycetes</taxon>
        <taxon>Pseudonocardiales</taxon>
        <taxon>Pseudonocardiaceae</taxon>
        <taxon>Pseudonocardia</taxon>
    </lineage>
</organism>
<dbReference type="PANTHER" id="PTHR47829">
    <property type="entry name" value="HYDROLASE, PUTATIVE (AFU_ORTHOLOGUE AFUA_1G12880)-RELATED"/>
    <property type="match status" value="1"/>
</dbReference>
<evidence type="ECO:0000313" key="3">
    <source>
        <dbReference type="Proteomes" id="UP000549695"/>
    </source>
</evidence>
<dbReference type="Pfam" id="PF01636">
    <property type="entry name" value="APH"/>
    <property type="match status" value="1"/>
</dbReference>
<protein>
    <submittedName>
        <fullName evidence="2">Aminoglycoside phosphotransferase (APT) family kinase protein</fullName>
    </submittedName>
</protein>
<evidence type="ECO:0000313" key="2">
    <source>
        <dbReference type="EMBL" id="NYG04178.1"/>
    </source>
</evidence>
<proteinExistence type="predicted"/>
<dbReference type="PANTHER" id="PTHR47829:SF1">
    <property type="entry name" value="HAD FAMILY PHOSPHATASE"/>
    <property type="match status" value="1"/>
</dbReference>
<accession>A0A852W4Y1</accession>
<name>A0A852W4Y1_PSEA5</name>
<feature type="domain" description="Aminoglycoside phosphotransferase" evidence="1">
    <location>
        <begin position="28"/>
        <end position="260"/>
    </location>
</feature>
<dbReference type="SUPFAM" id="SSF56112">
    <property type="entry name" value="Protein kinase-like (PK-like)"/>
    <property type="match status" value="1"/>
</dbReference>
<dbReference type="AlphaFoldDB" id="A0A852W4Y1"/>
<comment type="caution">
    <text evidence="2">The sequence shown here is derived from an EMBL/GenBank/DDBJ whole genome shotgun (WGS) entry which is preliminary data.</text>
</comment>
<gene>
    <name evidence="2" type="ORF">HDA37_004463</name>
</gene>
<dbReference type="Gene3D" id="3.30.200.20">
    <property type="entry name" value="Phosphorylase Kinase, domain 1"/>
    <property type="match status" value="1"/>
</dbReference>
<dbReference type="InterPro" id="IPR002575">
    <property type="entry name" value="Aminoglycoside_PTrfase"/>
</dbReference>
<sequence>MSPDGLDLTALDAFLRRHVDGYRGGVTAELVSGGRSNLTYRVTDGEHVWILRRPPLGALTPSAHDMGREYRVVAALAGSGVPVAPAVALADDAVLGVPFALTGFVDGIVVRSEDDLAALDDAGVRATAFSLVDTLAALHAVDVTTGPPAELGRPAGYLRRQVERWYGQWQRVATRELPDVDTLHGLLEATCPAESDHAVVHGDFRIDNAILDRDDPTVVRALVDWEMATLGDPLADLALHVVYGDPVFAPVLAGAAASTSPRMPGADELVERYAASSGREPRDWAFHRGLAYLKVAVIAEGIHARHLRGDTRGDGFATVGEATAPLAAAGVLAACG</sequence>
<dbReference type="EMBL" id="JACCCZ010000001">
    <property type="protein sequence ID" value="NYG04178.1"/>
    <property type="molecule type" value="Genomic_DNA"/>
</dbReference>
<dbReference type="Gene3D" id="3.90.1200.10">
    <property type="match status" value="1"/>
</dbReference>
<keyword evidence="2" id="KW-0808">Transferase</keyword>
<dbReference type="InterPro" id="IPR052898">
    <property type="entry name" value="ACAD10-like"/>
</dbReference>
<dbReference type="CDD" id="cd05154">
    <property type="entry name" value="ACAD10_11_N-like"/>
    <property type="match status" value="1"/>
</dbReference>